<dbReference type="Gene3D" id="2.40.10.10">
    <property type="entry name" value="Trypsin-like serine proteases"/>
    <property type="match status" value="2"/>
</dbReference>
<name>A0ABV5RD51_9ACTN</name>
<dbReference type="PROSITE" id="PS00134">
    <property type="entry name" value="TRYPSIN_HIS"/>
    <property type="match status" value="1"/>
</dbReference>
<accession>A0ABV5RD51</accession>
<evidence type="ECO:0000256" key="1">
    <source>
        <dbReference type="SAM" id="MobiDB-lite"/>
    </source>
</evidence>
<reference evidence="3 4" key="1">
    <citation type="submission" date="2024-09" db="EMBL/GenBank/DDBJ databases">
        <authorList>
            <person name="Sun Q."/>
            <person name="Mori K."/>
        </authorList>
    </citation>
    <scope>NUCLEOTIDE SEQUENCE [LARGE SCALE GENOMIC DNA]</scope>
    <source>
        <strain evidence="3 4">JCM 3331</strain>
    </source>
</reference>
<comment type="caution">
    <text evidence="3">The sequence shown here is derived from an EMBL/GenBank/DDBJ whole genome shotgun (WGS) entry which is preliminary data.</text>
</comment>
<feature type="compositionally biased region" description="Acidic residues" evidence="1">
    <location>
        <begin position="1"/>
        <end position="16"/>
    </location>
</feature>
<dbReference type="Pfam" id="PF00089">
    <property type="entry name" value="Trypsin"/>
    <property type="match status" value="1"/>
</dbReference>
<dbReference type="InterPro" id="IPR018114">
    <property type="entry name" value="TRYPSIN_HIS"/>
</dbReference>
<dbReference type="Proteomes" id="UP001589710">
    <property type="component" value="Unassembled WGS sequence"/>
</dbReference>
<dbReference type="SUPFAM" id="SSF50494">
    <property type="entry name" value="Trypsin-like serine proteases"/>
    <property type="match status" value="1"/>
</dbReference>
<protein>
    <submittedName>
        <fullName evidence="3">S1 family peptidase</fullName>
    </submittedName>
</protein>
<dbReference type="InterPro" id="IPR009003">
    <property type="entry name" value="Peptidase_S1_PA"/>
</dbReference>
<dbReference type="InterPro" id="IPR043504">
    <property type="entry name" value="Peptidase_S1_PA_chymotrypsin"/>
</dbReference>
<feature type="domain" description="Peptidase S1" evidence="2">
    <location>
        <begin position="154"/>
        <end position="330"/>
    </location>
</feature>
<keyword evidence="4" id="KW-1185">Reference proteome</keyword>
<dbReference type="RefSeq" id="WP_345514026.1">
    <property type="nucleotide sequence ID" value="NZ_BAAAXD010000027.1"/>
</dbReference>
<proteinExistence type="predicted"/>
<dbReference type="EMBL" id="JBHMCG010000115">
    <property type="protein sequence ID" value="MFB9575763.1"/>
    <property type="molecule type" value="Genomic_DNA"/>
</dbReference>
<organism evidence="3 4">
    <name type="scientific">Streptomyces yanii</name>
    <dbReference type="NCBI Taxonomy" id="78510"/>
    <lineage>
        <taxon>Bacteria</taxon>
        <taxon>Bacillati</taxon>
        <taxon>Actinomycetota</taxon>
        <taxon>Actinomycetes</taxon>
        <taxon>Kitasatosporales</taxon>
        <taxon>Streptomycetaceae</taxon>
        <taxon>Streptomyces</taxon>
    </lineage>
</organism>
<evidence type="ECO:0000259" key="2">
    <source>
        <dbReference type="Pfam" id="PF00089"/>
    </source>
</evidence>
<feature type="region of interest" description="Disordered" evidence="1">
    <location>
        <begin position="1"/>
        <end position="28"/>
    </location>
</feature>
<feature type="compositionally biased region" description="Low complexity" evidence="1">
    <location>
        <begin position="17"/>
        <end position="26"/>
    </location>
</feature>
<dbReference type="CDD" id="cd21112">
    <property type="entry name" value="alphaLP-like"/>
    <property type="match status" value="1"/>
</dbReference>
<evidence type="ECO:0000313" key="3">
    <source>
        <dbReference type="EMBL" id="MFB9575763.1"/>
    </source>
</evidence>
<evidence type="ECO:0000313" key="4">
    <source>
        <dbReference type="Proteomes" id="UP001589710"/>
    </source>
</evidence>
<gene>
    <name evidence="3" type="ORF">ACFFTL_26660</name>
</gene>
<dbReference type="InterPro" id="IPR001254">
    <property type="entry name" value="Trypsin_dom"/>
</dbReference>
<sequence length="356" mass="37598">METTGEESFEMPEDTTETTPAPDGPTVTEQVAPRAEVVEHSVTALESVRDEVLQLSEAELPGVSGLRIAFVDAAENRVVVETETAAPALVTALGERYGTDTVAVSLTPGADMMEPQANRQNDTSPYYGGSRIKSWLTTSSASWCTAGFSWRYSGKWYMVTAGHCTSGNGAITNPSESDYIGPVVRDNWKNGYGSVKLSGQSYYSGDLSLYRVNSDSAATPRIYKGGKTSSSSRLVHGYWRRWAQSGDKVCTGGMMTGELCGWKVTATQATIHYSGGTTAKNMVVAKKTSGSCTIKGDSGAPVYTVDSSGQAYAKGILSGGGGGGSDNSGGLLDPCWLYFTDIGLANSAFPGTVAWY</sequence>